<evidence type="ECO:0000256" key="1">
    <source>
        <dbReference type="ARBA" id="ARBA00005054"/>
    </source>
</evidence>
<feature type="domain" description="Formyl transferase N-terminal" evidence="5">
    <location>
        <begin position="10"/>
        <end position="194"/>
    </location>
</feature>
<evidence type="ECO:0000259" key="5">
    <source>
        <dbReference type="Pfam" id="PF00551"/>
    </source>
</evidence>
<dbReference type="EC" id="2.1.2.2" evidence="4"/>
<name>A0A4R7I0R0_9ACTN</name>
<evidence type="ECO:0000256" key="2">
    <source>
        <dbReference type="ARBA" id="ARBA00022679"/>
    </source>
</evidence>
<protein>
    <recommendedName>
        <fullName evidence="4">Phosphoribosylglycinamide formyltransferase</fullName>
        <ecNumber evidence="4">2.1.2.2</ecNumber>
    </recommendedName>
    <alternativeName>
        <fullName evidence="4">5'-phosphoribosylglycinamide transformylase</fullName>
    </alternativeName>
    <alternativeName>
        <fullName evidence="4">GAR transformylase</fullName>
        <shortName evidence="4">GART</shortName>
    </alternativeName>
</protein>
<dbReference type="NCBIfam" id="TIGR00639">
    <property type="entry name" value="PurN"/>
    <property type="match status" value="1"/>
</dbReference>
<accession>A0A4R7I0R0</accession>
<dbReference type="AlphaFoldDB" id="A0A4R7I0R0"/>
<dbReference type="CDD" id="cd08645">
    <property type="entry name" value="FMT_core_GART"/>
    <property type="match status" value="1"/>
</dbReference>
<feature type="binding site" evidence="4">
    <location>
        <position position="114"/>
    </location>
    <ligand>
        <name>(6R)-10-formyltetrahydrofolate</name>
        <dbReference type="ChEBI" id="CHEBI:195366"/>
    </ligand>
</feature>
<dbReference type="Pfam" id="PF00551">
    <property type="entry name" value="Formyl_trans_N"/>
    <property type="match status" value="1"/>
</dbReference>
<dbReference type="PANTHER" id="PTHR43369:SF2">
    <property type="entry name" value="PHOSPHORIBOSYLGLYCINAMIDE FORMYLTRANSFERASE"/>
    <property type="match status" value="1"/>
</dbReference>
<reference evidence="6 7" key="1">
    <citation type="submission" date="2019-03" db="EMBL/GenBank/DDBJ databases">
        <title>Sequencing the genomes of 1000 actinobacteria strains.</title>
        <authorList>
            <person name="Klenk H.-P."/>
        </authorList>
    </citation>
    <scope>NUCLEOTIDE SEQUENCE [LARGE SCALE GENOMIC DNA]</scope>
    <source>
        <strain evidence="6 7">DSM 18936</strain>
    </source>
</reference>
<dbReference type="HAMAP" id="MF_01930">
    <property type="entry name" value="PurN"/>
    <property type="match status" value="1"/>
</dbReference>
<proteinExistence type="inferred from homology"/>
<gene>
    <name evidence="4" type="primary">purN</name>
    <name evidence="6" type="ORF">BDK89_1615</name>
</gene>
<dbReference type="OrthoDB" id="9806170at2"/>
<dbReference type="PANTHER" id="PTHR43369">
    <property type="entry name" value="PHOSPHORIBOSYLGLYCINAMIDE FORMYLTRANSFERASE"/>
    <property type="match status" value="1"/>
</dbReference>
<dbReference type="EMBL" id="SOAU01000001">
    <property type="protein sequence ID" value="TDT16033.1"/>
    <property type="molecule type" value="Genomic_DNA"/>
</dbReference>
<keyword evidence="2 4" id="KW-0808">Transferase</keyword>
<evidence type="ECO:0000256" key="4">
    <source>
        <dbReference type="HAMAP-Rule" id="MF_01930"/>
    </source>
</evidence>
<dbReference type="InterPro" id="IPR002376">
    <property type="entry name" value="Formyl_transf_N"/>
</dbReference>
<comment type="function">
    <text evidence="4">Catalyzes the transfer of a formyl group from 10-formyltetrahydrofolate to 5-phospho-ribosyl-glycinamide (GAR), producing 5-phospho-ribosyl-N-formylglycinamide (FGAR) and tetrahydrofolate.</text>
</comment>
<organism evidence="6 7">
    <name type="scientific">Ilumatobacter fluminis</name>
    <dbReference type="NCBI Taxonomy" id="467091"/>
    <lineage>
        <taxon>Bacteria</taxon>
        <taxon>Bacillati</taxon>
        <taxon>Actinomycetota</taxon>
        <taxon>Acidimicrobiia</taxon>
        <taxon>Acidimicrobiales</taxon>
        <taxon>Ilumatobacteraceae</taxon>
        <taxon>Ilumatobacter</taxon>
    </lineage>
</organism>
<dbReference type="RefSeq" id="WP_133868435.1">
    <property type="nucleotide sequence ID" value="NZ_SOAU01000001.1"/>
</dbReference>
<keyword evidence="7" id="KW-1185">Reference proteome</keyword>
<dbReference type="InterPro" id="IPR004607">
    <property type="entry name" value="GART"/>
</dbReference>
<dbReference type="GO" id="GO:0005737">
    <property type="term" value="C:cytoplasm"/>
    <property type="evidence" value="ECO:0007669"/>
    <property type="project" value="TreeGrafter"/>
</dbReference>
<comment type="pathway">
    <text evidence="1 4">Purine metabolism; IMP biosynthesis via de novo pathway; N(2)-formyl-N(1)-(5-phospho-D-ribosyl)glycinamide from N(1)-(5-phospho-D-ribosyl)glycinamide (10-formyl THF route): step 1/1.</text>
</comment>
<dbReference type="Gene3D" id="3.40.50.170">
    <property type="entry name" value="Formyl transferase, N-terminal domain"/>
    <property type="match status" value="1"/>
</dbReference>
<feature type="site" description="Raises pKa of active site His" evidence="4">
    <location>
        <position position="157"/>
    </location>
</feature>
<sequence length="205" mass="21834">MATHPDARTRIVVLVSGNGSNLQAVLDACDEGRLPAHVVAVVSNRSGAFALERAAAAGVPSVHVGKHADESRRDYDARLADVVAGFGPDLVVLAGWMRILTSDFLGWFPNRVINLHPARPGELPGVNAIERAWHEALAGERTATGVMVHLVPDEGVDDGPVLATADVPIRPDDTLDTLAERVHAVEHRLLVDTIATLCHHTSNTP</sequence>
<feature type="binding site" evidence="4">
    <location>
        <begin position="97"/>
        <end position="100"/>
    </location>
    <ligand>
        <name>(6R)-10-formyltetrahydrofolate</name>
        <dbReference type="ChEBI" id="CHEBI:195366"/>
    </ligand>
</feature>
<feature type="active site" description="Proton donor" evidence="4">
    <location>
        <position position="116"/>
    </location>
</feature>
<comment type="caution">
    <text evidence="6">The sequence shown here is derived from an EMBL/GenBank/DDBJ whole genome shotgun (WGS) entry which is preliminary data.</text>
</comment>
<evidence type="ECO:0000313" key="7">
    <source>
        <dbReference type="Proteomes" id="UP000294558"/>
    </source>
</evidence>
<keyword evidence="3 4" id="KW-0658">Purine biosynthesis</keyword>
<dbReference type="Proteomes" id="UP000294558">
    <property type="component" value="Unassembled WGS sequence"/>
</dbReference>
<comment type="similarity">
    <text evidence="4">Belongs to the GART family.</text>
</comment>
<feature type="binding site" evidence="4">
    <location>
        <position position="72"/>
    </location>
    <ligand>
        <name>(6R)-10-formyltetrahydrofolate</name>
        <dbReference type="ChEBI" id="CHEBI:195366"/>
    </ligand>
</feature>
<dbReference type="UniPathway" id="UPA00074">
    <property type="reaction ID" value="UER00126"/>
</dbReference>
<dbReference type="InterPro" id="IPR036477">
    <property type="entry name" value="Formyl_transf_N_sf"/>
</dbReference>
<dbReference type="GO" id="GO:0006189">
    <property type="term" value="P:'de novo' IMP biosynthetic process"/>
    <property type="evidence" value="ECO:0007669"/>
    <property type="project" value="UniProtKB-UniRule"/>
</dbReference>
<dbReference type="SUPFAM" id="SSF53328">
    <property type="entry name" value="Formyltransferase"/>
    <property type="match status" value="1"/>
</dbReference>
<evidence type="ECO:0000313" key="6">
    <source>
        <dbReference type="EMBL" id="TDT16033.1"/>
    </source>
</evidence>
<evidence type="ECO:0000256" key="3">
    <source>
        <dbReference type="ARBA" id="ARBA00022755"/>
    </source>
</evidence>
<dbReference type="GO" id="GO:0004644">
    <property type="term" value="F:phosphoribosylglycinamide formyltransferase activity"/>
    <property type="evidence" value="ECO:0007669"/>
    <property type="project" value="UniProtKB-UniRule"/>
</dbReference>
<feature type="binding site" evidence="4">
    <location>
        <begin position="19"/>
        <end position="21"/>
    </location>
    <ligand>
        <name>N(1)-(5-phospho-beta-D-ribosyl)glycinamide</name>
        <dbReference type="ChEBI" id="CHEBI:143788"/>
    </ligand>
</feature>
<comment type="catalytic activity">
    <reaction evidence="4">
        <text>N(1)-(5-phospho-beta-D-ribosyl)glycinamide + (6R)-10-formyltetrahydrofolate = N(2)-formyl-N(1)-(5-phospho-beta-D-ribosyl)glycinamide + (6S)-5,6,7,8-tetrahydrofolate + H(+)</text>
        <dbReference type="Rhea" id="RHEA:15053"/>
        <dbReference type="ChEBI" id="CHEBI:15378"/>
        <dbReference type="ChEBI" id="CHEBI:57453"/>
        <dbReference type="ChEBI" id="CHEBI:143788"/>
        <dbReference type="ChEBI" id="CHEBI:147286"/>
        <dbReference type="ChEBI" id="CHEBI:195366"/>
        <dbReference type="EC" id="2.1.2.2"/>
    </reaction>
</comment>